<evidence type="ECO:0000256" key="4">
    <source>
        <dbReference type="ARBA" id="ARBA00023244"/>
    </source>
</evidence>
<comment type="catalytic activity">
    <reaction evidence="7 8">
        <text>2 cob(II)alamin + reduced [electron-transfer flavoprotein] + 2 ATP = 2 adenosylcob(III)alamin + 2 triphosphate + oxidized [electron-transfer flavoprotein] + 3 H(+)</text>
        <dbReference type="Rhea" id="RHEA:28671"/>
        <dbReference type="Rhea" id="RHEA-COMP:10685"/>
        <dbReference type="Rhea" id="RHEA-COMP:10686"/>
        <dbReference type="ChEBI" id="CHEBI:15378"/>
        <dbReference type="ChEBI" id="CHEBI:16304"/>
        <dbReference type="ChEBI" id="CHEBI:18036"/>
        <dbReference type="ChEBI" id="CHEBI:18408"/>
        <dbReference type="ChEBI" id="CHEBI:30616"/>
        <dbReference type="ChEBI" id="CHEBI:57692"/>
        <dbReference type="ChEBI" id="CHEBI:58307"/>
        <dbReference type="EC" id="2.5.1.17"/>
    </reaction>
</comment>
<keyword evidence="4 8" id="KW-0627">Porphyrin biosynthesis</keyword>
<dbReference type="PIRSF" id="PIRSF015617">
    <property type="entry name" value="Adensltrnsf_CobA"/>
    <property type="match status" value="1"/>
</dbReference>
<comment type="function">
    <text evidence="5 8">Required for both de novo synthesis of the corrin ring for the assimilation of exogenous corrinoids. Participates in the adenosylation of a variety of incomplete and complete corrinoids.</text>
</comment>
<dbReference type="GO" id="GO:0009236">
    <property type="term" value="P:cobalamin biosynthetic process"/>
    <property type="evidence" value="ECO:0007669"/>
    <property type="project" value="UniProtKB-UniRule"/>
</dbReference>
<comment type="pathway">
    <text evidence="1 8">Cofactor biosynthesis; adenosylcobalamin biosynthesis; adenosylcobalamin from cob(II)yrinate a,c-diamide: step 2/7.</text>
</comment>
<evidence type="ECO:0000256" key="2">
    <source>
        <dbReference type="ARBA" id="ARBA00007487"/>
    </source>
</evidence>
<evidence type="ECO:0000256" key="9">
    <source>
        <dbReference type="SAM" id="MobiDB-lite"/>
    </source>
</evidence>
<keyword evidence="8" id="KW-0169">Cobalamin biosynthesis</keyword>
<dbReference type="SUPFAM" id="SSF52540">
    <property type="entry name" value="P-loop containing nucleoside triphosphate hydrolases"/>
    <property type="match status" value="1"/>
</dbReference>
<dbReference type="NCBIfam" id="TIGR00708">
    <property type="entry name" value="cobA"/>
    <property type="match status" value="1"/>
</dbReference>
<keyword evidence="11" id="KW-1185">Reference proteome</keyword>
<dbReference type="InterPro" id="IPR027417">
    <property type="entry name" value="P-loop_NTPase"/>
</dbReference>
<feature type="compositionally biased region" description="Basic and acidic residues" evidence="9">
    <location>
        <begin position="22"/>
        <end position="32"/>
    </location>
</feature>
<dbReference type="RefSeq" id="WP_160592723.1">
    <property type="nucleotide sequence ID" value="NZ_CP047895.1"/>
</dbReference>
<gene>
    <name evidence="10" type="primary">cobO</name>
    <name evidence="10" type="ORF">GVO57_08105</name>
</gene>
<dbReference type="PANTHER" id="PTHR46638:SF1">
    <property type="entry name" value="CORRINOID ADENOSYLTRANSFERASE"/>
    <property type="match status" value="1"/>
</dbReference>
<dbReference type="Pfam" id="PF02572">
    <property type="entry name" value="CobA_CobO_BtuR"/>
    <property type="match status" value="1"/>
</dbReference>
<keyword evidence="8" id="KW-0547">Nucleotide-binding</keyword>
<keyword evidence="8" id="KW-0963">Cytoplasm</keyword>
<evidence type="ECO:0000256" key="8">
    <source>
        <dbReference type="PIRNR" id="PIRNR015617"/>
    </source>
</evidence>
<reference evidence="10 11" key="1">
    <citation type="submission" date="2020-01" db="EMBL/GenBank/DDBJ databases">
        <title>Sphingomonas sp. C33 whole genome sequece.</title>
        <authorList>
            <person name="Park C."/>
        </authorList>
    </citation>
    <scope>NUCLEOTIDE SEQUENCE [LARGE SCALE GENOMIC DNA]</scope>
    <source>
        <strain evidence="10 11">C33</strain>
    </source>
</reference>
<dbReference type="NCBIfam" id="NF004637">
    <property type="entry name" value="PRK05986.1"/>
    <property type="match status" value="1"/>
</dbReference>
<accession>A0A7Z2S7X8</accession>
<dbReference type="Gene3D" id="3.40.50.300">
    <property type="entry name" value="P-loop containing nucleotide triphosphate hydrolases"/>
    <property type="match status" value="1"/>
</dbReference>
<dbReference type="GO" id="GO:0005524">
    <property type="term" value="F:ATP binding"/>
    <property type="evidence" value="ECO:0007669"/>
    <property type="project" value="UniProtKB-UniRule"/>
</dbReference>
<feature type="compositionally biased region" description="Basic and acidic residues" evidence="9">
    <location>
        <begin position="1"/>
        <end position="11"/>
    </location>
</feature>
<evidence type="ECO:0000256" key="7">
    <source>
        <dbReference type="ARBA" id="ARBA00048692"/>
    </source>
</evidence>
<comment type="similarity">
    <text evidence="2 8">Belongs to the Cob(I)alamin adenosyltransferase family.</text>
</comment>
<evidence type="ECO:0000313" key="11">
    <source>
        <dbReference type="Proteomes" id="UP000464468"/>
    </source>
</evidence>
<dbReference type="EMBL" id="CP047895">
    <property type="protein sequence ID" value="QHL90796.1"/>
    <property type="molecule type" value="Genomic_DNA"/>
</dbReference>
<keyword evidence="8 10" id="KW-0808">Transferase</keyword>
<dbReference type="GO" id="GO:0005737">
    <property type="term" value="C:cytoplasm"/>
    <property type="evidence" value="ECO:0007669"/>
    <property type="project" value="UniProtKB-SubCell"/>
</dbReference>
<comment type="catalytic activity">
    <reaction evidence="6 8">
        <text>2 cob(II)yrinate a,c diamide + reduced [electron-transfer flavoprotein] + 2 ATP = 2 adenosylcob(III)yrinate a,c-diamide + 2 triphosphate + oxidized [electron-transfer flavoprotein] + 3 H(+)</text>
        <dbReference type="Rhea" id="RHEA:11528"/>
        <dbReference type="Rhea" id="RHEA-COMP:10685"/>
        <dbReference type="Rhea" id="RHEA-COMP:10686"/>
        <dbReference type="ChEBI" id="CHEBI:15378"/>
        <dbReference type="ChEBI" id="CHEBI:18036"/>
        <dbReference type="ChEBI" id="CHEBI:30616"/>
        <dbReference type="ChEBI" id="CHEBI:57692"/>
        <dbReference type="ChEBI" id="CHEBI:58307"/>
        <dbReference type="ChEBI" id="CHEBI:58503"/>
        <dbReference type="ChEBI" id="CHEBI:58537"/>
        <dbReference type="EC" id="2.5.1.17"/>
    </reaction>
</comment>
<dbReference type="PANTHER" id="PTHR46638">
    <property type="entry name" value="CORRINOID ADENOSYLTRANSFERASE"/>
    <property type="match status" value="1"/>
</dbReference>
<protein>
    <recommendedName>
        <fullName evidence="3 8">Corrinoid adenosyltransferase</fullName>
        <ecNumber evidence="3 8">2.5.1.17</ecNumber>
    </recommendedName>
    <alternativeName>
        <fullName evidence="8">Cob(II)alamin adenosyltransferase</fullName>
    </alternativeName>
    <alternativeName>
        <fullName evidence="8">Cob(II)yrinic acid a,c-diamide adenosyltransferase</fullName>
    </alternativeName>
</protein>
<evidence type="ECO:0000256" key="1">
    <source>
        <dbReference type="ARBA" id="ARBA00005121"/>
    </source>
</evidence>
<evidence type="ECO:0000313" key="10">
    <source>
        <dbReference type="EMBL" id="QHL90796.1"/>
    </source>
</evidence>
<evidence type="ECO:0000256" key="3">
    <source>
        <dbReference type="ARBA" id="ARBA00012454"/>
    </source>
</evidence>
<evidence type="ECO:0000256" key="5">
    <source>
        <dbReference type="ARBA" id="ARBA00024929"/>
    </source>
</evidence>
<dbReference type="InterPro" id="IPR003724">
    <property type="entry name" value="CblAdoTrfase_CobA"/>
</dbReference>
<sequence length="205" mass="22869">MTDTPDHDAGAHKVRMQAVQRAQREKTREARDPERGLVLVHTGNGKGKSSSAFGVIARALGWGQRVGVVQFIKGSWKTGERAFFARFPDELVWHTMGEGFTWDTQDRDRDVAAATQALARAEAMITGGDFDLVVLDEINIALRYDYLDIARVLDVLDRRAARTGVILTGRDARPELMDYADLVSEMREVKHPFAAGIRAQRGIDF</sequence>
<proteinExistence type="inferred from homology"/>
<keyword evidence="8" id="KW-0067">ATP-binding</keyword>
<dbReference type="GO" id="GO:0008817">
    <property type="term" value="F:corrinoid adenosyltransferase activity"/>
    <property type="evidence" value="ECO:0007669"/>
    <property type="project" value="UniProtKB-UniRule"/>
</dbReference>
<dbReference type="GO" id="GO:0006779">
    <property type="term" value="P:porphyrin-containing compound biosynthetic process"/>
    <property type="evidence" value="ECO:0007669"/>
    <property type="project" value="UniProtKB-UniRule"/>
</dbReference>
<organism evidence="10 11">
    <name type="scientific">Sphingomonas changnyeongensis</name>
    <dbReference type="NCBI Taxonomy" id="2698679"/>
    <lineage>
        <taxon>Bacteria</taxon>
        <taxon>Pseudomonadati</taxon>
        <taxon>Pseudomonadota</taxon>
        <taxon>Alphaproteobacteria</taxon>
        <taxon>Sphingomonadales</taxon>
        <taxon>Sphingomonadaceae</taxon>
        <taxon>Sphingomonas</taxon>
    </lineage>
</organism>
<dbReference type="KEGG" id="schy:GVO57_08105"/>
<dbReference type="EC" id="2.5.1.17" evidence="3 8"/>
<comment type="subcellular location">
    <subcellularLocation>
        <location evidence="8">Cytoplasm</location>
    </subcellularLocation>
</comment>
<evidence type="ECO:0000256" key="6">
    <source>
        <dbReference type="ARBA" id="ARBA00048555"/>
    </source>
</evidence>
<dbReference type="AlphaFoldDB" id="A0A7Z2S7X8"/>
<dbReference type="CDD" id="cd00561">
    <property type="entry name" value="CobA_ACA"/>
    <property type="match status" value="1"/>
</dbReference>
<feature type="region of interest" description="Disordered" evidence="9">
    <location>
        <begin position="1"/>
        <end position="32"/>
    </location>
</feature>
<name>A0A7Z2S7X8_9SPHN</name>
<dbReference type="UniPathway" id="UPA00148">
    <property type="reaction ID" value="UER00233"/>
</dbReference>
<dbReference type="Proteomes" id="UP000464468">
    <property type="component" value="Chromosome"/>
</dbReference>